<dbReference type="OrthoDB" id="27389at2"/>
<organism evidence="4 5">
    <name type="scientific">Paenibacillus zeisoli</name>
    <dbReference type="NCBI Taxonomy" id="2496267"/>
    <lineage>
        <taxon>Bacteria</taxon>
        <taxon>Bacillati</taxon>
        <taxon>Bacillota</taxon>
        <taxon>Bacilli</taxon>
        <taxon>Bacillales</taxon>
        <taxon>Paenibacillaceae</taxon>
        <taxon>Paenibacillus</taxon>
    </lineage>
</organism>
<evidence type="ECO:0000313" key="5">
    <source>
        <dbReference type="Proteomes" id="UP000272464"/>
    </source>
</evidence>
<dbReference type="PROSITE" id="PS50012">
    <property type="entry name" value="RCC1_3"/>
    <property type="match status" value="3"/>
</dbReference>
<dbReference type="SUPFAM" id="SSF69360">
    <property type="entry name" value="Cell wall binding repeat"/>
    <property type="match status" value="2"/>
</dbReference>
<dbReference type="PANTHER" id="PTHR37841:SF1">
    <property type="entry name" value="DUF3298 DOMAIN-CONTAINING PROTEIN"/>
    <property type="match status" value="1"/>
</dbReference>
<keyword evidence="2" id="KW-0732">Signal</keyword>
<dbReference type="Pfam" id="PF14903">
    <property type="entry name" value="WG_beta_rep"/>
    <property type="match status" value="4"/>
</dbReference>
<dbReference type="EMBL" id="RZNX01000004">
    <property type="protein sequence ID" value="RUT30659.1"/>
    <property type="molecule type" value="Genomic_DNA"/>
</dbReference>
<evidence type="ECO:0000259" key="3">
    <source>
        <dbReference type="Pfam" id="PF25390"/>
    </source>
</evidence>
<reference evidence="4 5" key="1">
    <citation type="submission" date="2018-12" db="EMBL/GenBank/DDBJ databases">
        <authorList>
            <person name="Sun L."/>
            <person name="Chen Z."/>
        </authorList>
    </citation>
    <scope>NUCLEOTIDE SEQUENCE [LARGE SCALE GENOMIC DNA]</scope>
    <source>
        <strain evidence="4 5">3-5-3</strain>
    </source>
</reference>
<dbReference type="RefSeq" id="WP_127199591.1">
    <property type="nucleotide sequence ID" value="NZ_RZNX01000004.1"/>
</dbReference>
<dbReference type="InterPro" id="IPR000408">
    <property type="entry name" value="Reg_chr_condens"/>
</dbReference>
<dbReference type="PRINTS" id="PR00633">
    <property type="entry name" value="RCCNDNSATION"/>
</dbReference>
<gene>
    <name evidence="4" type="ORF">EJP77_12630</name>
</gene>
<dbReference type="Proteomes" id="UP000272464">
    <property type="component" value="Unassembled WGS sequence"/>
</dbReference>
<dbReference type="InterPro" id="IPR009091">
    <property type="entry name" value="RCC1/BLIP-II"/>
</dbReference>
<dbReference type="SUPFAM" id="SSF50985">
    <property type="entry name" value="RCC1/BLIP-II"/>
    <property type="match status" value="1"/>
</dbReference>
<protein>
    <recommendedName>
        <fullName evidence="3">RCC1-like domain-containing protein</fullName>
    </recommendedName>
</protein>
<evidence type="ECO:0000256" key="1">
    <source>
        <dbReference type="ARBA" id="ARBA00022737"/>
    </source>
</evidence>
<keyword evidence="5" id="KW-1185">Reference proteome</keyword>
<feature type="chain" id="PRO_5038994489" description="RCC1-like domain-containing protein" evidence="2">
    <location>
        <begin position="27"/>
        <end position="687"/>
    </location>
</feature>
<dbReference type="InterPro" id="IPR058923">
    <property type="entry name" value="RCC1-like_dom"/>
</dbReference>
<accession>A0A3S1CYK1</accession>
<evidence type="ECO:0000313" key="4">
    <source>
        <dbReference type="EMBL" id="RUT30659.1"/>
    </source>
</evidence>
<dbReference type="InterPro" id="IPR032774">
    <property type="entry name" value="WG_beta_rep"/>
</dbReference>
<sequence length="687" mass="74641">MHSMYSRLKFVLLALCALLLCGTSYQGVSAAAAGSQSVKFTKIAGGYYHFLALDTEGNTWGWGNNINGQLGDHNVSYHNVPVPIKGFENVKIIDAGYDHSTVVKQDGTVWQLGQGQDDSVPRQISGISDVIDIADSAYYTLALRKDGTVWGWGSNKVGQLGNGQSGNDEVVPVQVQSLSNVTAISASFDEGLAVTSDGNVWRWGGVIQCSGGKCKKEIVTSPGLFNGLSSVKSLSGDIALLQDGTVVKWGINYQGSIGTGEMQYSYFKDPIPLPSLTDIVQVSGTHAVTKEGQVWSWGPNEYGQVGDGTTESRPRPIKLSKIDNVAEIASGEEITAALTRDGQLFEWGNNKEGQISNEPANIMAPTPVPMTRQTVTYALPIPWHPNDWTFAWTYLDDKGSVVKDGQTYYRVKPFSEGLAAVHRAANDLWSFITPTGEPAFPGEYKLIRDFHQGRAAVKDDKGWQFINTKGEYIGQNRYPDLNDFASGLAPVLVGKKWGYINLSGQMVIAPQFSSAQSYANNLAAVQINGKWGFIDTKGKLVIKAVYSAAGSFTGPAAAVKQNGKWGFINKAGAWIIKSQFEDAKAFSNTLLAPVKIKGKWGYTNLQGKLSISPQYDDAASFQEGLASVKKNGLWAIMNSSGKRITGFEFVEVRPYSNKLAWVVTKTDNGYIDSTGKWYYKAKIVKLP</sequence>
<feature type="domain" description="RCC1-like" evidence="3">
    <location>
        <begin position="111"/>
        <end position="369"/>
    </location>
</feature>
<dbReference type="PANTHER" id="PTHR37841">
    <property type="entry name" value="GLR2918 PROTEIN"/>
    <property type="match status" value="1"/>
</dbReference>
<comment type="caution">
    <text evidence="4">The sequence shown here is derived from an EMBL/GenBank/DDBJ whole genome shotgun (WGS) entry which is preliminary data.</text>
</comment>
<dbReference type="Gene3D" id="2.130.10.30">
    <property type="entry name" value="Regulator of chromosome condensation 1/beta-lactamase-inhibitor protein II"/>
    <property type="match status" value="3"/>
</dbReference>
<name>A0A3S1CYK1_9BACL</name>
<dbReference type="Pfam" id="PF25390">
    <property type="entry name" value="WD40_RLD"/>
    <property type="match status" value="1"/>
</dbReference>
<dbReference type="Pfam" id="PF00415">
    <property type="entry name" value="RCC1"/>
    <property type="match status" value="1"/>
</dbReference>
<keyword evidence="1" id="KW-0677">Repeat</keyword>
<proteinExistence type="predicted"/>
<evidence type="ECO:0000256" key="2">
    <source>
        <dbReference type="SAM" id="SignalP"/>
    </source>
</evidence>
<dbReference type="AlphaFoldDB" id="A0A3S1CYK1"/>
<feature type="signal peptide" evidence="2">
    <location>
        <begin position="1"/>
        <end position="26"/>
    </location>
</feature>